<sequence length="102" mass="11721">MYTVLNYNGHAYVPVRFVAESLGFGIRYSGKDNVVSIMNEPSNVDEVTKKVWLVQYRITNGVDRNYVKGVLGEPSENEQLMIHNKRFGDMIYPQSMVINMMI</sequence>
<name>A0A430JKR8_9BACL</name>
<dbReference type="EMBL" id="RXHU01000006">
    <property type="protein sequence ID" value="RTE11600.1"/>
    <property type="molecule type" value="Genomic_DNA"/>
</dbReference>
<comment type="caution">
    <text evidence="2">The sequence shown here is derived from an EMBL/GenBank/DDBJ whole genome shotgun (WGS) entry which is preliminary data.</text>
</comment>
<reference evidence="2 3" key="1">
    <citation type="submission" date="2018-12" db="EMBL/GenBank/DDBJ databases">
        <title>Bacillus ochoae sp. nov., Paenibacillus whitsoniae sp. nov., Paenibacillus spiritus sp. nov. Isolated from the Mars Exploration Rover during spacecraft assembly.</title>
        <authorList>
            <person name="Seuylemezian A."/>
            <person name="Vaishampayan P."/>
        </authorList>
    </citation>
    <scope>NUCLEOTIDE SEQUENCE [LARGE SCALE GENOMIC DNA]</scope>
    <source>
        <strain evidence="2 3">MER 54</strain>
    </source>
</reference>
<dbReference type="OrthoDB" id="2615011at2"/>
<evidence type="ECO:0000313" key="3">
    <source>
        <dbReference type="Proteomes" id="UP000276128"/>
    </source>
</evidence>
<dbReference type="Pfam" id="PF07833">
    <property type="entry name" value="Cu_amine_oxidN1"/>
    <property type="match status" value="1"/>
</dbReference>
<dbReference type="Proteomes" id="UP000276128">
    <property type="component" value="Unassembled WGS sequence"/>
</dbReference>
<keyword evidence="3" id="KW-1185">Reference proteome</keyword>
<dbReference type="InterPro" id="IPR012854">
    <property type="entry name" value="Cu_amine_oxidase-like_N"/>
</dbReference>
<dbReference type="AlphaFoldDB" id="A0A430JKR8"/>
<organism evidence="2 3">
    <name type="scientific">Paenibacillus whitsoniae</name>
    <dbReference type="NCBI Taxonomy" id="2496558"/>
    <lineage>
        <taxon>Bacteria</taxon>
        <taxon>Bacillati</taxon>
        <taxon>Bacillota</taxon>
        <taxon>Bacilli</taxon>
        <taxon>Bacillales</taxon>
        <taxon>Paenibacillaceae</taxon>
        <taxon>Paenibacillus</taxon>
    </lineage>
</organism>
<proteinExistence type="predicted"/>
<protein>
    <recommendedName>
        <fullName evidence="1">Copper amine oxidase-like N-terminal domain-containing protein</fullName>
    </recommendedName>
</protein>
<feature type="domain" description="Copper amine oxidase-like N-terminal" evidence="1">
    <location>
        <begin position="7"/>
        <end position="37"/>
    </location>
</feature>
<accession>A0A430JKR8</accession>
<evidence type="ECO:0000259" key="1">
    <source>
        <dbReference type="Pfam" id="PF07833"/>
    </source>
</evidence>
<gene>
    <name evidence="2" type="ORF">EJQ19_01295</name>
</gene>
<evidence type="ECO:0000313" key="2">
    <source>
        <dbReference type="EMBL" id="RTE11600.1"/>
    </source>
</evidence>